<evidence type="ECO:0000259" key="8">
    <source>
        <dbReference type="Pfam" id="PF01266"/>
    </source>
</evidence>
<dbReference type="AlphaFoldDB" id="A0AAN8JJ49"/>
<dbReference type="PROSITE" id="PS00677">
    <property type="entry name" value="DAO"/>
    <property type="match status" value="1"/>
</dbReference>
<dbReference type="Gene3D" id="3.30.9.10">
    <property type="entry name" value="D-Amino Acid Oxidase, subunit A, domain 2"/>
    <property type="match status" value="1"/>
</dbReference>
<evidence type="ECO:0000256" key="7">
    <source>
        <dbReference type="PIRSR" id="PIRSR000189-1"/>
    </source>
</evidence>
<reference evidence="9 10" key="1">
    <citation type="submission" date="2024-01" db="EMBL/GenBank/DDBJ databases">
        <title>The genome of the rayed Mediterranean limpet Patella caerulea (Linnaeus, 1758).</title>
        <authorList>
            <person name="Anh-Thu Weber A."/>
            <person name="Halstead-Nussloch G."/>
        </authorList>
    </citation>
    <scope>NUCLEOTIDE SEQUENCE [LARGE SCALE GENOMIC DNA]</scope>
    <source>
        <strain evidence="9">AATW-2023a</strain>
        <tissue evidence="9">Whole specimen</tissue>
    </source>
</reference>
<dbReference type="GO" id="GO:0071949">
    <property type="term" value="F:FAD binding"/>
    <property type="evidence" value="ECO:0007669"/>
    <property type="project" value="InterPro"/>
</dbReference>
<dbReference type="SUPFAM" id="SSF54373">
    <property type="entry name" value="FAD-linked reductases, C-terminal domain"/>
    <property type="match status" value="1"/>
</dbReference>
<keyword evidence="10" id="KW-1185">Reference proteome</keyword>
<dbReference type="InterPro" id="IPR023209">
    <property type="entry name" value="DAO"/>
</dbReference>
<dbReference type="Pfam" id="PF01266">
    <property type="entry name" value="DAO"/>
    <property type="match status" value="1"/>
</dbReference>
<evidence type="ECO:0000256" key="1">
    <source>
        <dbReference type="ARBA" id="ARBA00001974"/>
    </source>
</evidence>
<keyword evidence="4" id="KW-0285">Flavoprotein</keyword>
<dbReference type="GO" id="GO:0019478">
    <property type="term" value="P:D-amino acid catabolic process"/>
    <property type="evidence" value="ECO:0007669"/>
    <property type="project" value="TreeGrafter"/>
</dbReference>
<evidence type="ECO:0000256" key="6">
    <source>
        <dbReference type="ARBA" id="ARBA00023002"/>
    </source>
</evidence>
<evidence type="ECO:0000256" key="3">
    <source>
        <dbReference type="ARBA" id="ARBA00006730"/>
    </source>
</evidence>
<organism evidence="9 10">
    <name type="scientific">Patella caerulea</name>
    <name type="common">Rayed Mediterranean limpet</name>
    <dbReference type="NCBI Taxonomy" id="87958"/>
    <lineage>
        <taxon>Eukaryota</taxon>
        <taxon>Metazoa</taxon>
        <taxon>Spiralia</taxon>
        <taxon>Lophotrochozoa</taxon>
        <taxon>Mollusca</taxon>
        <taxon>Gastropoda</taxon>
        <taxon>Patellogastropoda</taxon>
        <taxon>Patelloidea</taxon>
        <taxon>Patellidae</taxon>
        <taxon>Patella</taxon>
    </lineage>
</organism>
<evidence type="ECO:0000313" key="10">
    <source>
        <dbReference type="Proteomes" id="UP001347796"/>
    </source>
</evidence>
<evidence type="ECO:0000256" key="4">
    <source>
        <dbReference type="ARBA" id="ARBA00022630"/>
    </source>
</evidence>
<comment type="caution">
    <text evidence="9">The sequence shown here is derived from an EMBL/GenBank/DDBJ whole genome shotgun (WGS) entry which is preliminary data.</text>
</comment>
<dbReference type="PANTHER" id="PTHR11530">
    <property type="entry name" value="D-AMINO ACID OXIDASE"/>
    <property type="match status" value="1"/>
</dbReference>
<comment type="similarity">
    <text evidence="3">Belongs to the DAMOX/DASOX family.</text>
</comment>
<dbReference type="PIRSF" id="PIRSF000189">
    <property type="entry name" value="D-aa_oxidase"/>
    <property type="match status" value="1"/>
</dbReference>
<dbReference type="Gene3D" id="3.40.50.720">
    <property type="entry name" value="NAD(P)-binding Rossmann-like Domain"/>
    <property type="match status" value="1"/>
</dbReference>
<dbReference type="PANTHER" id="PTHR11530:SF11">
    <property type="entry name" value="D-ASPARTATE OXIDASE"/>
    <property type="match status" value="1"/>
</dbReference>
<proteinExistence type="inferred from homology"/>
<feature type="binding site" evidence="7">
    <location>
        <position position="181"/>
    </location>
    <ligand>
        <name>FAD</name>
        <dbReference type="ChEBI" id="CHEBI:57692"/>
    </ligand>
</feature>
<dbReference type="GO" id="GO:0005782">
    <property type="term" value="C:peroxisomal matrix"/>
    <property type="evidence" value="ECO:0007669"/>
    <property type="project" value="UniProtKB-SubCell"/>
</dbReference>
<dbReference type="EMBL" id="JAZGQO010000009">
    <property type="protein sequence ID" value="KAK6178582.1"/>
    <property type="molecule type" value="Genomic_DNA"/>
</dbReference>
<comment type="subcellular location">
    <subcellularLocation>
        <location evidence="2">Peroxisome matrix</location>
    </subcellularLocation>
</comment>
<feature type="binding site" evidence="7">
    <location>
        <position position="164"/>
    </location>
    <ligand>
        <name>FAD</name>
        <dbReference type="ChEBI" id="CHEBI:57692"/>
    </ligand>
</feature>
<feature type="binding site" evidence="7">
    <location>
        <begin position="41"/>
        <end position="42"/>
    </location>
    <ligand>
        <name>FAD</name>
        <dbReference type="ChEBI" id="CHEBI:57692"/>
    </ligand>
</feature>
<evidence type="ECO:0000313" key="9">
    <source>
        <dbReference type="EMBL" id="KAK6178582.1"/>
    </source>
</evidence>
<dbReference type="InterPro" id="IPR006181">
    <property type="entry name" value="D-amino_acid_oxidase_CS"/>
</dbReference>
<name>A0AAN8JJ49_PATCE</name>
<accession>A0AAN8JJ49</accession>
<evidence type="ECO:0000256" key="5">
    <source>
        <dbReference type="ARBA" id="ARBA00022827"/>
    </source>
</evidence>
<evidence type="ECO:0000256" key="2">
    <source>
        <dbReference type="ARBA" id="ARBA00004253"/>
    </source>
</evidence>
<dbReference type="GO" id="GO:0003884">
    <property type="term" value="F:D-amino-acid oxidase activity"/>
    <property type="evidence" value="ECO:0007669"/>
    <property type="project" value="InterPro"/>
</dbReference>
<gene>
    <name evidence="9" type="ORF">SNE40_013337</name>
</gene>
<keyword evidence="5 7" id="KW-0274">FAD</keyword>
<protein>
    <recommendedName>
        <fullName evidence="8">FAD dependent oxidoreductase domain-containing protein</fullName>
    </recommendedName>
</protein>
<keyword evidence="6" id="KW-0560">Oxidoreductase</keyword>
<dbReference type="SUPFAM" id="SSF51971">
    <property type="entry name" value="Nucleotide-binding domain"/>
    <property type="match status" value="1"/>
</dbReference>
<feature type="domain" description="FAD dependent oxidoreductase" evidence="8">
    <location>
        <begin position="3"/>
        <end position="321"/>
    </location>
</feature>
<feature type="binding site" evidence="7">
    <location>
        <position position="276"/>
    </location>
    <ligand>
        <name>D-dopa</name>
        <dbReference type="ChEBI" id="CHEBI:149689"/>
    </ligand>
</feature>
<dbReference type="Proteomes" id="UP001347796">
    <property type="component" value="Unassembled WGS sequence"/>
</dbReference>
<dbReference type="InterPro" id="IPR006076">
    <property type="entry name" value="FAD-dep_OxRdtase"/>
</dbReference>
<comment type="cofactor">
    <cofactor evidence="1 7">
        <name>FAD</name>
        <dbReference type="ChEBI" id="CHEBI:57692"/>
    </cofactor>
</comment>
<sequence>MVKIAVIGAGVVGLSTAINIQELVPNATVTLFADKFEKDTTSWGAGGLFRPTFHHIKGDKELIRRWVQASWNFYSAKALSSESKEIGAFLIDGYSFSSKKEADPLLESVTFNVRLLSDKEKECKGFKYPYVHLISTITISPGQLLPYLMRRFQQLGGTSYFKTVASLEEFVGKFDIVVNCTALACRQLIGDESIFPVRGQLRRVRAPWIKNWYLTDDDTYLIPQANGEVTLGGCRQKGNYDLEVDEQLSEDISKRCEQLVPGVTGAEVIFDWVGLRPTREPLRVEKELMDFNGNKLRVVHNYGHGANGISLSWGTAIDAAKLVKDWTRQMSFTSRL</sequence>